<sequence>MKTGNKIALFYSAITIGVIAVVTLVFYWVSTSYISR</sequence>
<comment type="caution">
    <text evidence="2">The sequence shown here is derived from an EMBL/GenBank/DDBJ whole genome shotgun (WGS) entry which is preliminary data.</text>
</comment>
<accession>A0AB34LJ27</accession>
<keyword evidence="1" id="KW-1133">Transmembrane helix</keyword>
<feature type="transmembrane region" description="Helical" evidence="1">
    <location>
        <begin position="7"/>
        <end position="29"/>
    </location>
</feature>
<organism evidence="2 3">
    <name type="scientific">Parabacteroides distasonis str. 3776 D15 i</name>
    <dbReference type="NCBI Taxonomy" id="1339342"/>
    <lineage>
        <taxon>Bacteria</taxon>
        <taxon>Pseudomonadati</taxon>
        <taxon>Bacteroidota</taxon>
        <taxon>Bacteroidia</taxon>
        <taxon>Bacteroidales</taxon>
        <taxon>Tannerellaceae</taxon>
        <taxon>Parabacteroides</taxon>
    </lineage>
</organism>
<evidence type="ECO:0000313" key="2">
    <source>
        <dbReference type="EMBL" id="KDS41611.1"/>
    </source>
</evidence>
<dbReference type="Proteomes" id="UP000027850">
    <property type="component" value="Unassembled WGS sequence"/>
</dbReference>
<name>A0AB34LJ27_PARDI</name>
<dbReference type="AlphaFoldDB" id="A0AB34LJ27"/>
<protein>
    <submittedName>
        <fullName evidence="2">Membrane protein</fullName>
    </submittedName>
</protein>
<proteinExistence type="predicted"/>
<keyword evidence="1" id="KW-0472">Membrane</keyword>
<keyword evidence="1" id="KW-0812">Transmembrane</keyword>
<feature type="non-terminal residue" evidence="2">
    <location>
        <position position="36"/>
    </location>
</feature>
<evidence type="ECO:0000313" key="3">
    <source>
        <dbReference type="Proteomes" id="UP000027850"/>
    </source>
</evidence>
<reference evidence="2 3" key="1">
    <citation type="submission" date="2014-04" db="EMBL/GenBank/DDBJ databases">
        <authorList>
            <person name="Sears C."/>
            <person name="Carroll K."/>
            <person name="Sack B.R."/>
            <person name="Qadri F."/>
            <person name="Myers L.L."/>
            <person name="Chung G.-T."/>
            <person name="Escheverria P."/>
            <person name="Fraser C.M."/>
            <person name="Sadzewicz L."/>
            <person name="Shefchek K.A."/>
            <person name="Tallon L."/>
            <person name="Das S.P."/>
            <person name="Daugherty S."/>
            <person name="Mongodin E.F."/>
        </authorList>
    </citation>
    <scope>NUCLEOTIDE SEQUENCE [LARGE SCALE GENOMIC DNA]</scope>
    <source>
        <strain evidence="2 3">3776 D15 i</strain>
    </source>
</reference>
<gene>
    <name evidence="2" type="ORF">M091_3386</name>
</gene>
<dbReference type="EMBL" id="JNHK01000008">
    <property type="protein sequence ID" value="KDS41611.1"/>
    <property type="molecule type" value="Genomic_DNA"/>
</dbReference>
<evidence type="ECO:0000256" key="1">
    <source>
        <dbReference type="SAM" id="Phobius"/>
    </source>
</evidence>